<keyword evidence="1" id="KW-0812">Transmembrane</keyword>
<dbReference type="OrthoDB" id="10060618at2759"/>
<keyword evidence="1" id="KW-1133">Transmembrane helix</keyword>
<comment type="caution">
    <text evidence="2">The sequence shown here is derived from an EMBL/GenBank/DDBJ whole genome shotgun (WGS) entry which is preliminary data.</text>
</comment>
<feature type="transmembrane region" description="Helical" evidence="1">
    <location>
        <begin position="68"/>
        <end position="86"/>
    </location>
</feature>
<dbReference type="AlphaFoldDB" id="A0A0L7QIY7"/>
<evidence type="ECO:0000313" key="3">
    <source>
        <dbReference type="Proteomes" id="UP000053825"/>
    </source>
</evidence>
<protein>
    <submittedName>
        <fullName evidence="2">Uncharacterized protein</fullName>
    </submittedName>
</protein>
<dbReference type="Proteomes" id="UP000053825">
    <property type="component" value="Unassembled WGS sequence"/>
</dbReference>
<accession>A0A0L7QIY7</accession>
<keyword evidence="3" id="KW-1185">Reference proteome</keyword>
<keyword evidence="1" id="KW-0472">Membrane</keyword>
<organism evidence="2 3">
    <name type="scientific">Habropoda laboriosa</name>
    <dbReference type="NCBI Taxonomy" id="597456"/>
    <lineage>
        <taxon>Eukaryota</taxon>
        <taxon>Metazoa</taxon>
        <taxon>Ecdysozoa</taxon>
        <taxon>Arthropoda</taxon>
        <taxon>Hexapoda</taxon>
        <taxon>Insecta</taxon>
        <taxon>Pterygota</taxon>
        <taxon>Neoptera</taxon>
        <taxon>Endopterygota</taxon>
        <taxon>Hymenoptera</taxon>
        <taxon>Apocrita</taxon>
        <taxon>Aculeata</taxon>
        <taxon>Apoidea</taxon>
        <taxon>Anthophila</taxon>
        <taxon>Apidae</taxon>
        <taxon>Habropoda</taxon>
    </lineage>
</organism>
<evidence type="ECO:0000313" key="2">
    <source>
        <dbReference type="EMBL" id="KOC58607.1"/>
    </source>
</evidence>
<proteinExistence type="predicted"/>
<sequence length="94" mass="11071">HKRALPEDVFKAILPIYGDLSNEDLLTRCIGGYTQNANESYNNLIWKIAPKTMASWFIFNRIAVRNRILECIWFFMYISGFIPGVFNKILEPWR</sequence>
<dbReference type="EMBL" id="LHQN01015139">
    <property type="protein sequence ID" value="KOC58607.1"/>
    <property type="molecule type" value="Genomic_DNA"/>
</dbReference>
<evidence type="ECO:0000256" key="1">
    <source>
        <dbReference type="SAM" id="Phobius"/>
    </source>
</evidence>
<feature type="non-terminal residue" evidence="2">
    <location>
        <position position="1"/>
    </location>
</feature>
<reference evidence="3" key="1">
    <citation type="submission" date="2015-07" db="EMBL/GenBank/DDBJ databases">
        <title>The genome of Habropoda laboriosa.</title>
        <authorList>
            <person name="Pan H."/>
            <person name="Kapheim K."/>
        </authorList>
    </citation>
    <scope>NUCLEOTIDE SEQUENCE [LARGE SCALE GENOMIC DNA]</scope>
</reference>
<gene>
    <name evidence="2" type="ORF">WH47_05564</name>
</gene>
<name>A0A0L7QIY7_9HYME</name>